<sequence>MASNLTVLDRVDRKPETGKTTVTVHPIVLLSVVDHYNRACRGTKNRAVGVLLGSWKENDTLDVSNSFAVPFEEDAKSPDVWFLDHDYLVNMYNMFRKVNAKERIVGWYHTGPKLRPSDIKIQELLTRYVAHPVMVIIDPNPTTLGLPTKAYYSVEEIHDDGTPSTRTFEHIASEMGAEEVEEVGVEHLLRDITNLGISGSLSHRLQHQLASVKGLYGHLKEIEEYLSLVAAGKLPINHAVLYHLQDIFNLLPDLDASALSAALTTATSDQLLVVYLASLLRSTIALHNLLDNKIENLDAEKKAAEKEEKEKEKKEKEEKAKADKAKEQAEKETHGGGDDSTKKQGDKKESSDA</sequence>
<accession>F2UKV7</accession>
<dbReference type="GO" id="GO:0008237">
    <property type="term" value="F:metallopeptidase activity"/>
    <property type="evidence" value="ECO:0007669"/>
    <property type="project" value="InterPro"/>
</dbReference>
<dbReference type="Pfam" id="PF13012">
    <property type="entry name" value="MitMem_reg"/>
    <property type="match status" value="1"/>
</dbReference>
<name>F2UKV7_SALR5</name>
<dbReference type="eggNOG" id="KOG1556">
    <property type="taxonomic scope" value="Eukaryota"/>
</dbReference>
<dbReference type="SMART" id="SM00232">
    <property type="entry name" value="JAB_MPN"/>
    <property type="match status" value="1"/>
</dbReference>
<evidence type="ECO:0000313" key="6">
    <source>
        <dbReference type="Proteomes" id="UP000007799"/>
    </source>
</evidence>
<dbReference type="InterPro" id="IPR033858">
    <property type="entry name" value="MPN_RPN7_8"/>
</dbReference>
<dbReference type="EMBL" id="GL832979">
    <property type="protein sequence ID" value="EGD77756.1"/>
    <property type="molecule type" value="Genomic_DNA"/>
</dbReference>
<gene>
    <name evidence="5" type="ORF">PTSG_08845</name>
</gene>
<dbReference type="InterPro" id="IPR037518">
    <property type="entry name" value="MPN"/>
</dbReference>
<dbReference type="Pfam" id="PF01398">
    <property type="entry name" value="JAB"/>
    <property type="match status" value="1"/>
</dbReference>
<proteinExistence type="inferred from homology"/>
<dbReference type="GeneID" id="16070786"/>
<feature type="domain" description="MPN" evidence="4">
    <location>
        <begin position="22"/>
        <end position="157"/>
    </location>
</feature>
<dbReference type="InParanoid" id="F2UKV7"/>
<dbReference type="InterPro" id="IPR000555">
    <property type="entry name" value="JAMM/MPN+_dom"/>
</dbReference>
<evidence type="ECO:0000256" key="2">
    <source>
        <dbReference type="ARBA" id="ARBA00022942"/>
    </source>
</evidence>
<dbReference type="CDD" id="cd08062">
    <property type="entry name" value="MPN_RPN7_8"/>
    <property type="match status" value="1"/>
</dbReference>
<dbReference type="GO" id="GO:0005838">
    <property type="term" value="C:proteasome regulatory particle"/>
    <property type="evidence" value="ECO:0007669"/>
    <property type="project" value="InterPro"/>
</dbReference>
<dbReference type="STRING" id="946362.F2UKV7"/>
<dbReference type="OrthoDB" id="10256771at2759"/>
<dbReference type="RefSeq" id="XP_004990232.1">
    <property type="nucleotide sequence ID" value="XM_004990175.1"/>
</dbReference>
<dbReference type="PANTHER" id="PTHR10540:SF7">
    <property type="entry name" value="26S PROTEASOME NON-ATPASE REGULATORY SUBUNIT 7"/>
    <property type="match status" value="1"/>
</dbReference>
<comment type="similarity">
    <text evidence="1">Belongs to the peptidase M67A family.</text>
</comment>
<dbReference type="Proteomes" id="UP000007799">
    <property type="component" value="Unassembled WGS sequence"/>
</dbReference>
<keyword evidence="6" id="KW-1185">Reference proteome</keyword>
<dbReference type="PROSITE" id="PS50249">
    <property type="entry name" value="MPN"/>
    <property type="match status" value="1"/>
</dbReference>
<dbReference type="GO" id="GO:0043161">
    <property type="term" value="P:proteasome-mediated ubiquitin-dependent protein catabolic process"/>
    <property type="evidence" value="ECO:0007669"/>
    <property type="project" value="TreeGrafter"/>
</dbReference>
<dbReference type="FunCoup" id="F2UKV7">
    <property type="interactions" value="1983"/>
</dbReference>
<dbReference type="Gene3D" id="3.40.140.10">
    <property type="entry name" value="Cytidine Deaminase, domain 2"/>
    <property type="match status" value="1"/>
</dbReference>
<protein>
    <recommendedName>
        <fullName evidence="4">MPN domain-containing protein</fullName>
    </recommendedName>
</protein>
<evidence type="ECO:0000259" key="4">
    <source>
        <dbReference type="PROSITE" id="PS50249"/>
    </source>
</evidence>
<reference evidence="5" key="1">
    <citation type="submission" date="2009-08" db="EMBL/GenBank/DDBJ databases">
        <title>Annotation of Salpingoeca rosetta.</title>
        <authorList>
            <consortium name="The Broad Institute Genome Sequencing Platform"/>
            <person name="Russ C."/>
            <person name="Cuomo C."/>
            <person name="Burger G."/>
            <person name="Gray M.W."/>
            <person name="Holland P.W.H."/>
            <person name="King N."/>
            <person name="Lang F.B.F."/>
            <person name="Roger A.J."/>
            <person name="Ruiz-Trillo I."/>
            <person name="Young S.K."/>
            <person name="Zeng Q."/>
            <person name="Gargeya S."/>
            <person name="Alvarado L."/>
            <person name="Berlin A."/>
            <person name="Chapman S.B."/>
            <person name="Chen Z."/>
            <person name="Freedman E."/>
            <person name="Gellesch M."/>
            <person name="Goldberg J."/>
            <person name="Griggs A."/>
            <person name="Gujja S."/>
            <person name="Heilman E."/>
            <person name="Heiman D."/>
            <person name="Howarth C."/>
            <person name="Mehta T."/>
            <person name="Neiman D."/>
            <person name="Pearson M."/>
            <person name="Roberts A."/>
            <person name="Saif S."/>
            <person name="Shea T."/>
            <person name="Shenoy N."/>
            <person name="Sisk P."/>
            <person name="Stolte C."/>
            <person name="Sykes S."/>
            <person name="White J."/>
            <person name="Yandava C."/>
            <person name="Haas B."/>
            <person name="Nusbaum C."/>
            <person name="Birren B."/>
        </authorList>
    </citation>
    <scope>NUCLEOTIDE SEQUENCE [LARGE SCALE GENOMIC DNA]</scope>
    <source>
        <strain evidence="5">ATCC 50818</strain>
    </source>
</reference>
<organism evidence="6">
    <name type="scientific">Salpingoeca rosetta (strain ATCC 50818 / BSB-021)</name>
    <dbReference type="NCBI Taxonomy" id="946362"/>
    <lineage>
        <taxon>Eukaryota</taxon>
        <taxon>Choanoflagellata</taxon>
        <taxon>Craspedida</taxon>
        <taxon>Salpingoecidae</taxon>
        <taxon>Salpingoeca</taxon>
    </lineage>
</organism>
<dbReference type="OMA" id="HAMSIKT"/>
<keyword evidence="2" id="KW-0647">Proteasome</keyword>
<evidence type="ECO:0000313" key="5">
    <source>
        <dbReference type="EMBL" id="EGD77756.1"/>
    </source>
</evidence>
<evidence type="ECO:0000256" key="3">
    <source>
        <dbReference type="SAM" id="MobiDB-lite"/>
    </source>
</evidence>
<evidence type="ECO:0000256" key="1">
    <source>
        <dbReference type="ARBA" id="ARBA00008568"/>
    </source>
</evidence>
<dbReference type="InterPro" id="IPR024969">
    <property type="entry name" value="EIF3F/CSN6-like_C"/>
</dbReference>
<dbReference type="PANTHER" id="PTHR10540">
    <property type="entry name" value="EUKARYOTIC TRANSLATION INITIATION FACTOR 3 SUBUNIT F-RELATED"/>
    <property type="match status" value="1"/>
</dbReference>
<dbReference type="KEGG" id="sre:PTSG_08845"/>
<dbReference type="AlphaFoldDB" id="F2UKV7"/>
<feature type="region of interest" description="Disordered" evidence="3">
    <location>
        <begin position="302"/>
        <end position="353"/>
    </location>
</feature>